<organism evidence="3 4">
    <name type="scientific">Antricoccus suffuscus</name>
    <dbReference type="NCBI Taxonomy" id="1629062"/>
    <lineage>
        <taxon>Bacteria</taxon>
        <taxon>Bacillati</taxon>
        <taxon>Actinomycetota</taxon>
        <taxon>Actinomycetes</taxon>
        <taxon>Geodermatophilales</taxon>
        <taxon>Antricoccaceae</taxon>
        <taxon>Antricoccus</taxon>
    </lineage>
</organism>
<feature type="transmembrane region" description="Helical" evidence="2">
    <location>
        <begin position="65"/>
        <end position="92"/>
    </location>
</feature>
<keyword evidence="2" id="KW-0812">Transmembrane</keyword>
<feature type="compositionally biased region" description="Low complexity" evidence="1">
    <location>
        <begin position="193"/>
        <end position="205"/>
    </location>
</feature>
<comment type="caution">
    <text evidence="3">The sequence shown here is derived from an EMBL/GenBank/DDBJ whole genome shotgun (WGS) entry which is preliminary data.</text>
</comment>
<keyword evidence="2" id="KW-0472">Membrane</keyword>
<keyword evidence="2" id="KW-1133">Transmembrane helix</keyword>
<dbReference type="RefSeq" id="WP_106347636.1">
    <property type="nucleotide sequence ID" value="NZ_PVUE01000002.1"/>
</dbReference>
<proteinExistence type="predicted"/>
<reference evidence="3 4" key="1">
    <citation type="submission" date="2018-03" db="EMBL/GenBank/DDBJ databases">
        <title>Genomic Encyclopedia of Archaeal and Bacterial Type Strains, Phase II (KMG-II): from individual species to whole genera.</title>
        <authorList>
            <person name="Goeker M."/>
        </authorList>
    </citation>
    <scope>NUCLEOTIDE SEQUENCE [LARGE SCALE GENOMIC DNA]</scope>
    <source>
        <strain evidence="3 4">DSM 100065</strain>
    </source>
</reference>
<keyword evidence="4" id="KW-1185">Reference proteome</keyword>
<dbReference type="EMBL" id="PVUE01000002">
    <property type="protein sequence ID" value="PRZ43473.1"/>
    <property type="molecule type" value="Genomic_DNA"/>
</dbReference>
<name>A0A2T1A4E7_9ACTN</name>
<feature type="region of interest" description="Disordered" evidence="1">
    <location>
        <begin position="149"/>
        <end position="223"/>
    </location>
</feature>
<dbReference type="OrthoDB" id="5194019at2"/>
<protein>
    <submittedName>
        <fullName evidence="3">Uncharacterized protein</fullName>
    </submittedName>
</protein>
<feature type="compositionally biased region" description="Low complexity" evidence="1">
    <location>
        <begin position="149"/>
        <end position="158"/>
    </location>
</feature>
<feature type="transmembrane region" description="Helical" evidence="2">
    <location>
        <begin position="38"/>
        <end position="59"/>
    </location>
</feature>
<gene>
    <name evidence="3" type="ORF">CLV47_102159</name>
</gene>
<evidence type="ECO:0000313" key="4">
    <source>
        <dbReference type="Proteomes" id="UP000237752"/>
    </source>
</evidence>
<evidence type="ECO:0000313" key="3">
    <source>
        <dbReference type="EMBL" id="PRZ43473.1"/>
    </source>
</evidence>
<evidence type="ECO:0000256" key="1">
    <source>
        <dbReference type="SAM" id="MobiDB-lite"/>
    </source>
</evidence>
<evidence type="ECO:0000256" key="2">
    <source>
        <dbReference type="SAM" id="Phobius"/>
    </source>
</evidence>
<sequence length="286" mass="31485">MPAVLSPSTIATTFVSIDEGADADIVVRRDRGEFLRRWAFNLVCIALLVAILPMFVVIWRREPAYFTNGVVITMLILAVAILVLGVLGAYLWSKSKAGRQRFDVPFLHLNAEGLTVRVDESEQTVPWNRVIAMRLVGADDRSLAITADAPATAATSDDSVTDADPEPPATPVEDYSDYTPPDVDWQPSRADFDAIGSDSDAGGDIEVSGQETDDAPTKREPRADRWRQALYGTPYVVQMRGCKPPLSEIRPIVHNLSRGRVSIPEVSDGVLTKRWRAIRAKRTPKS</sequence>
<accession>A0A2T1A4E7</accession>
<dbReference type="AlphaFoldDB" id="A0A2T1A4E7"/>
<dbReference type="Proteomes" id="UP000237752">
    <property type="component" value="Unassembled WGS sequence"/>
</dbReference>